<dbReference type="InterPro" id="IPR016193">
    <property type="entry name" value="Cytidine_deaminase-like"/>
</dbReference>
<accession>L8GSQ1</accession>
<dbReference type="Proteomes" id="UP000011083">
    <property type="component" value="Unassembled WGS sequence"/>
</dbReference>
<dbReference type="VEuPathDB" id="AmoebaDB:ACA1_164850"/>
<dbReference type="Gene3D" id="3.40.140.10">
    <property type="entry name" value="Cytidine Deaminase, domain 2"/>
    <property type="match status" value="1"/>
</dbReference>
<dbReference type="OrthoDB" id="1701769at2759"/>
<gene>
    <name evidence="4" type="ORF">ACA1_164850</name>
</gene>
<evidence type="ECO:0000256" key="2">
    <source>
        <dbReference type="SAM" id="MobiDB-lite"/>
    </source>
</evidence>
<dbReference type="InterPro" id="IPR002125">
    <property type="entry name" value="CMP_dCMP_dom"/>
</dbReference>
<dbReference type="SUPFAM" id="SSF53927">
    <property type="entry name" value="Cytidine deaminase-like"/>
    <property type="match status" value="1"/>
</dbReference>
<evidence type="ECO:0000313" key="5">
    <source>
        <dbReference type="Proteomes" id="UP000011083"/>
    </source>
</evidence>
<evidence type="ECO:0000259" key="3">
    <source>
        <dbReference type="PROSITE" id="PS51747"/>
    </source>
</evidence>
<dbReference type="CDD" id="cd01285">
    <property type="entry name" value="nucleoside_deaminase"/>
    <property type="match status" value="1"/>
</dbReference>
<reference evidence="4 5" key="1">
    <citation type="journal article" date="2013" name="Genome Biol.">
        <title>Genome of Acanthamoeba castellanii highlights extensive lateral gene transfer and early evolution of tyrosine kinase signaling.</title>
        <authorList>
            <person name="Clarke M."/>
            <person name="Lohan A.J."/>
            <person name="Liu B."/>
            <person name="Lagkouvardos I."/>
            <person name="Roy S."/>
            <person name="Zafar N."/>
            <person name="Bertelli C."/>
            <person name="Schilde C."/>
            <person name="Kianianmomeni A."/>
            <person name="Burglin T.R."/>
            <person name="Frech C."/>
            <person name="Turcotte B."/>
            <person name="Kopec K.O."/>
            <person name="Synnott J.M."/>
            <person name="Choo C."/>
            <person name="Paponov I."/>
            <person name="Finkler A."/>
            <person name="Soon Heng Tan C."/>
            <person name="Hutchins A.P."/>
            <person name="Weinmeier T."/>
            <person name="Rattei T."/>
            <person name="Chu J.S."/>
            <person name="Gimenez G."/>
            <person name="Irimia M."/>
            <person name="Rigden D.J."/>
            <person name="Fitzpatrick D.A."/>
            <person name="Lorenzo-Morales J."/>
            <person name="Bateman A."/>
            <person name="Chiu C.H."/>
            <person name="Tang P."/>
            <person name="Hegemann P."/>
            <person name="Fromm H."/>
            <person name="Raoult D."/>
            <person name="Greub G."/>
            <person name="Miranda-Saavedra D."/>
            <person name="Chen N."/>
            <person name="Nash P."/>
            <person name="Ginger M.L."/>
            <person name="Horn M."/>
            <person name="Schaap P."/>
            <person name="Caler L."/>
            <person name="Loftus B."/>
        </authorList>
    </citation>
    <scope>NUCLEOTIDE SEQUENCE [LARGE SCALE GENOMIC DNA]</scope>
    <source>
        <strain evidence="4 5">Neff</strain>
    </source>
</reference>
<dbReference type="STRING" id="1257118.L8GSQ1"/>
<name>L8GSQ1_ACACF</name>
<keyword evidence="5" id="KW-1185">Reference proteome</keyword>
<keyword evidence="1" id="KW-0378">Hydrolase</keyword>
<dbReference type="Pfam" id="PF00383">
    <property type="entry name" value="dCMP_cyt_deam_1"/>
    <property type="match status" value="1"/>
</dbReference>
<feature type="region of interest" description="Disordered" evidence="2">
    <location>
        <begin position="202"/>
        <end position="230"/>
    </location>
</feature>
<dbReference type="RefSeq" id="XP_004337616.1">
    <property type="nucleotide sequence ID" value="XM_004337568.1"/>
</dbReference>
<dbReference type="GeneID" id="14916220"/>
<evidence type="ECO:0000256" key="1">
    <source>
        <dbReference type="ARBA" id="ARBA00022801"/>
    </source>
</evidence>
<feature type="domain" description="CMP/dCMP-type deaminase" evidence="3">
    <location>
        <begin position="16"/>
        <end position="173"/>
    </location>
</feature>
<proteinExistence type="predicted"/>
<dbReference type="PANTHER" id="PTHR11079:SF149">
    <property type="entry name" value="TRNA-SPECIFIC ADENOSINE DEAMINASE 2"/>
    <property type="match status" value="1"/>
</dbReference>
<dbReference type="PROSITE" id="PS51747">
    <property type="entry name" value="CYT_DCMP_DEAMINASES_2"/>
    <property type="match status" value="1"/>
</dbReference>
<dbReference type="OMA" id="VGCVIVM"/>
<sequence length="230" mass="24933">MEAPAAQGELLREFTKREKDFMLLALDEGRKALKEGEVPVGCVIVHRRRRADAGGGAGEDSRVDTGDDGNDDVVIATGYNKTNERRDATLHAEVVAIGKIMDQLRQSADQDPRPLRTRWTELFAESELFVTCEPCIMCAGALLHAGIGKVYFGCSNERFGGCGSVLRLHDQSFPGLAGYPCVSGLFVEEAIQLLKQFYLDGNPNAPNPKRPLATASSGEEEPSSVQPAPQ</sequence>
<dbReference type="AlphaFoldDB" id="L8GSQ1"/>
<protein>
    <submittedName>
        <fullName evidence="4">Cytidine and deoxycytidylate deaminase zincbinding region domain containing protein</fullName>
    </submittedName>
</protein>
<evidence type="ECO:0000313" key="4">
    <source>
        <dbReference type="EMBL" id="ELR15603.1"/>
    </source>
</evidence>
<dbReference type="GO" id="GO:0052717">
    <property type="term" value="F:tRNA-specific adenosine-34 deaminase activity"/>
    <property type="evidence" value="ECO:0007669"/>
    <property type="project" value="TreeGrafter"/>
</dbReference>
<dbReference type="GO" id="GO:0002100">
    <property type="term" value="P:tRNA wobble adenosine to inosine editing"/>
    <property type="evidence" value="ECO:0007669"/>
    <property type="project" value="TreeGrafter"/>
</dbReference>
<dbReference type="KEGG" id="acan:ACA1_164850"/>
<dbReference type="PANTHER" id="PTHR11079">
    <property type="entry name" value="CYTOSINE DEAMINASE FAMILY MEMBER"/>
    <property type="match status" value="1"/>
</dbReference>
<dbReference type="EMBL" id="KB008026">
    <property type="protein sequence ID" value="ELR15603.1"/>
    <property type="molecule type" value="Genomic_DNA"/>
</dbReference>
<organism evidence="4 5">
    <name type="scientific">Acanthamoeba castellanii (strain ATCC 30010 / Neff)</name>
    <dbReference type="NCBI Taxonomy" id="1257118"/>
    <lineage>
        <taxon>Eukaryota</taxon>
        <taxon>Amoebozoa</taxon>
        <taxon>Discosea</taxon>
        <taxon>Longamoebia</taxon>
        <taxon>Centramoebida</taxon>
        <taxon>Acanthamoebidae</taxon>
        <taxon>Acanthamoeba</taxon>
    </lineage>
</organism>